<keyword evidence="4" id="KW-1185">Reference proteome</keyword>
<comment type="caution">
    <text evidence="3">The sequence shown here is derived from an EMBL/GenBank/DDBJ whole genome shotgun (WGS) entry which is preliminary data.</text>
</comment>
<dbReference type="AlphaFoldDB" id="A0A7X1B5X5"/>
<dbReference type="Proteomes" id="UP000526501">
    <property type="component" value="Unassembled WGS sequence"/>
</dbReference>
<feature type="compositionally biased region" description="Low complexity" evidence="1">
    <location>
        <begin position="28"/>
        <end position="46"/>
    </location>
</feature>
<feature type="signal peptide" evidence="2">
    <location>
        <begin position="1"/>
        <end position="22"/>
    </location>
</feature>
<feature type="compositionally biased region" description="Basic and acidic residues" evidence="1">
    <location>
        <begin position="179"/>
        <end position="191"/>
    </location>
</feature>
<dbReference type="RefSeq" id="WP_185660096.1">
    <property type="nucleotide sequence ID" value="NZ_CAWPOO010000008.1"/>
</dbReference>
<name>A0A7X1B5X5_9BACT</name>
<sequence length="201" mass="22305">MPKSFTIKSFLLVPFVAVSLFANEPEEVSPLVESEQEPAEAPAAPSGKAVVGTKSFDAETVNELFSEYKAENERRAEEFAPHMNMDDLEVIELGPVNAQAYEVRNLDLLIEKLDPQPRRRLERLAELDPVAAANIRVTARAEERFFSGENDYGSDVNAGSTANVDFRKVGTALSNVFSKAKESVREQKVTDDQSELPTEER</sequence>
<feature type="region of interest" description="Disordered" evidence="1">
    <location>
        <begin position="179"/>
        <end position="201"/>
    </location>
</feature>
<evidence type="ECO:0000313" key="3">
    <source>
        <dbReference type="EMBL" id="MBC2606207.1"/>
    </source>
</evidence>
<feature type="chain" id="PRO_5030686986" evidence="2">
    <location>
        <begin position="23"/>
        <end position="201"/>
    </location>
</feature>
<accession>A0A7X1B5X5</accession>
<dbReference type="EMBL" id="JACHVC010000008">
    <property type="protein sequence ID" value="MBC2606207.1"/>
    <property type="molecule type" value="Genomic_DNA"/>
</dbReference>
<evidence type="ECO:0000256" key="2">
    <source>
        <dbReference type="SAM" id="SignalP"/>
    </source>
</evidence>
<feature type="region of interest" description="Disordered" evidence="1">
    <location>
        <begin position="27"/>
        <end position="49"/>
    </location>
</feature>
<gene>
    <name evidence="3" type="ORF">H5P27_09125</name>
</gene>
<organism evidence="3 4">
    <name type="scientific">Pelagicoccus albus</name>
    <dbReference type="NCBI Taxonomy" id="415222"/>
    <lineage>
        <taxon>Bacteria</taxon>
        <taxon>Pseudomonadati</taxon>
        <taxon>Verrucomicrobiota</taxon>
        <taxon>Opitutia</taxon>
        <taxon>Puniceicoccales</taxon>
        <taxon>Pelagicoccaceae</taxon>
        <taxon>Pelagicoccus</taxon>
    </lineage>
</organism>
<keyword evidence="2" id="KW-0732">Signal</keyword>
<evidence type="ECO:0000313" key="4">
    <source>
        <dbReference type="Proteomes" id="UP000526501"/>
    </source>
</evidence>
<proteinExistence type="predicted"/>
<evidence type="ECO:0000256" key="1">
    <source>
        <dbReference type="SAM" id="MobiDB-lite"/>
    </source>
</evidence>
<protein>
    <submittedName>
        <fullName evidence="3">Uncharacterized protein</fullName>
    </submittedName>
</protein>
<reference evidence="3 4" key="1">
    <citation type="submission" date="2020-07" db="EMBL/GenBank/DDBJ databases">
        <authorList>
            <person name="Feng X."/>
        </authorList>
    </citation>
    <scope>NUCLEOTIDE SEQUENCE [LARGE SCALE GENOMIC DNA]</scope>
    <source>
        <strain evidence="3 4">JCM23202</strain>
    </source>
</reference>